<reference evidence="4" key="1">
    <citation type="submission" date="2016-10" db="EMBL/GenBank/DDBJ databases">
        <authorList>
            <person name="Wegmann U."/>
        </authorList>
    </citation>
    <scope>NUCLEOTIDE SEQUENCE [LARGE SCALE GENOMIC DNA]</scope>
</reference>
<dbReference type="InterPro" id="IPR000286">
    <property type="entry name" value="HDACs"/>
</dbReference>
<keyword evidence="2" id="KW-0378">Hydrolase</keyword>
<dbReference type="InterPro" id="IPR037138">
    <property type="entry name" value="His_deacetylse_dom_sf"/>
</dbReference>
<protein>
    <submittedName>
        <fullName evidence="3">Deacetylases, including yeast histone deacetylase and acetoin utilization protein</fullName>
    </submittedName>
</protein>
<dbReference type="GO" id="GO:0004407">
    <property type="term" value="F:histone deacetylase activity"/>
    <property type="evidence" value="ECO:0007669"/>
    <property type="project" value="InterPro"/>
</dbReference>
<keyword evidence="4" id="KW-1185">Reference proteome</keyword>
<sequence>MSQQKTGLMYVPASAAYKAGDGYLCIPAEYSPWISTTDYYDTPERVTEAHALLERSGLLAKLVPIAPRPATPEELTGFHSAAYIEKLQRLSAGEGGLVGEYCRIGHGGLDVIAQAVGGDLVALDEVMARHVRNAFCLQRPPGAHAERESGFGFCVVNDFNILIQRAREKYGLKRIMLIDFDNHYKNGIEQAWYDTDEVLYAETHQSGAMAENCAADKNADHIGEGAGQGYNVVIPMPSGSGDAAYIKAFEEIIVPVADQYKPELVVLIAGFASNIFDPLGRQQITARGYGKLTKLVCGIADRHADGRLVAVLEGGKGNYMSFCILNVLEAMSGEKTDVPDPVEGLIVRNHLTHDQNVAIENVKHLLAPHWHL</sequence>
<dbReference type="SUPFAM" id="SSF52768">
    <property type="entry name" value="Arginase/deacetylase"/>
    <property type="match status" value="1"/>
</dbReference>
<evidence type="ECO:0000256" key="1">
    <source>
        <dbReference type="ARBA" id="ARBA00005947"/>
    </source>
</evidence>
<dbReference type="InterPro" id="IPR023801">
    <property type="entry name" value="His_deacetylse_dom"/>
</dbReference>
<dbReference type="Gene3D" id="3.40.800.20">
    <property type="entry name" value="Histone deacetylase domain"/>
    <property type="match status" value="1"/>
</dbReference>
<dbReference type="PANTHER" id="PTHR10625">
    <property type="entry name" value="HISTONE DEACETYLASE HDAC1-RELATED"/>
    <property type="match status" value="1"/>
</dbReference>
<comment type="similarity">
    <text evidence="1">Belongs to the histone deacetylase family.</text>
</comment>
<accession>A0A1K1LGA3</accession>
<dbReference type="EMBL" id="LT630450">
    <property type="protein sequence ID" value="SFV73715.1"/>
    <property type="molecule type" value="Genomic_DNA"/>
</dbReference>
<evidence type="ECO:0000313" key="3">
    <source>
        <dbReference type="EMBL" id="SFV73715.1"/>
    </source>
</evidence>
<organism evidence="3 4">
    <name type="scientific">Desulfovibrio piger</name>
    <dbReference type="NCBI Taxonomy" id="901"/>
    <lineage>
        <taxon>Bacteria</taxon>
        <taxon>Pseudomonadati</taxon>
        <taxon>Thermodesulfobacteriota</taxon>
        <taxon>Desulfovibrionia</taxon>
        <taxon>Desulfovibrionales</taxon>
        <taxon>Desulfovibrionaceae</taxon>
        <taxon>Desulfovibrio</taxon>
    </lineage>
</organism>
<dbReference type="PRINTS" id="PR01271">
    <property type="entry name" value="HISDACETLASE"/>
</dbReference>
<dbReference type="GO" id="GO:0040029">
    <property type="term" value="P:epigenetic regulation of gene expression"/>
    <property type="evidence" value="ECO:0007669"/>
    <property type="project" value="TreeGrafter"/>
</dbReference>
<name>A0A1K1LGA3_9BACT</name>
<dbReference type="InterPro" id="IPR023696">
    <property type="entry name" value="Ureohydrolase_dom_sf"/>
</dbReference>
<dbReference type="Pfam" id="PF00850">
    <property type="entry name" value="Hist_deacetyl"/>
    <property type="match status" value="1"/>
</dbReference>
<evidence type="ECO:0000256" key="2">
    <source>
        <dbReference type="ARBA" id="ARBA00022801"/>
    </source>
</evidence>
<dbReference type="KEGG" id="dpg:DESPIGER_1886"/>
<proteinExistence type="inferred from homology"/>
<dbReference type="Proteomes" id="UP000186323">
    <property type="component" value="Chromosome I"/>
</dbReference>
<dbReference type="RefSeq" id="WP_083575360.1">
    <property type="nucleotide sequence ID" value="NZ_CAJKKT010000008.1"/>
</dbReference>
<dbReference type="OrthoDB" id="9808367at2"/>
<gene>
    <name evidence="3" type="ORF">DESPIGER_1886</name>
</gene>
<dbReference type="GO" id="GO:0016787">
    <property type="term" value="F:hydrolase activity"/>
    <property type="evidence" value="ECO:0007669"/>
    <property type="project" value="UniProtKB-KW"/>
</dbReference>
<evidence type="ECO:0000313" key="4">
    <source>
        <dbReference type="Proteomes" id="UP000186323"/>
    </source>
</evidence>
<dbReference type="PANTHER" id="PTHR10625:SF10">
    <property type="entry name" value="HISTONE DEACETYLASE HDAC1"/>
    <property type="match status" value="1"/>
</dbReference>
<dbReference type="AlphaFoldDB" id="A0A1K1LGA3"/>
<dbReference type="PRINTS" id="PR01270">
    <property type="entry name" value="HDASUPER"/>
</dbReference>
<dbReference type="InterPro" id="IPR003084">
    <property type="entry name" value="HDAC_I/II"/>
</dbReference>